<evidence type="ECO:0000313" key="2">
    <source>
        <dbReference type="Proteomes" id="UP000259253"/>
    </source>
</evidence>
<sequence>MYRYGSDTDREFCCSSMEHATTSGTDSNGYGPAITVTSTSIYVGGMFDEEIEVCPWCGEDVEQIIDS</sequence>
<dbReference type="KEGG" id="vg:40236383"/>
<organism evidence="1 2">
    <name type="scientific">Salinibacter phage M31CR41-2</name>
    <dbReference type="NCBI Taxonomy" id="2681614"/>
    <lineage>
        <taxon>Viruses</taxon>
        <taxon>Duplodnaviria</taxon>
        <taxon>Heunggongvirae</taxon>
        <taxon>Uroviricota</taxon>
        <taxon>Caudoviricetes</taxon>
        <taxon>Kairosalinivirus</taxon>
        <taxon>Kairosalinivirus M31CR412</taxon>
    </lineage>
</organism>
<dbReference type="Proteomes" id="UP000259253">
    <property type="component" value="Segment"/>
</dbReference>
<proteinExistence type="predicted"/>
<name>A0A2I6UH75_9CAUD</name>
<protein>
    <submittedName>
        <fullName evidence="1">Uncharacterized protein</fullName>
    </submittedName>
</protein>
<reference evidence="1 2" key="1">
    <citation type="submission" date="2017-07" db="EMBL/GenBank/DDBJ databases">
        <title>Characterization of ecologically diverse viruses infecting co-occurring strains of cosmopolitan hyperhalophilic Bacteroidetes.</title>
        <authorList>
            <person name="Villamor J."/>
            <person name="Ramos-Barbero M.D."/>
            <person name="Gonzalez-Torres P."/>
            <person name="Gabaldon T."/>
            <person name="Rollesso-Mora R."/>
            <person name="Meseguer I."/>
            <person name="Martinez-Garcia M."/>
            <person name="Santos F."/>
            <person name="Anton J."/>
        </authorList>
    </citation>
    <scope>NUCLEOTIDE SEQUENCE [LARGE SCALE GENOMIC DNA]</scope>
</reference>
<dbReference type="EMBL" id="MF580961">
    <property type="protein sequence ID" value="AUO79329.1"/>
    <property type="molecule type" value="Genomic_DNA"/>
</dbReference>
<keyword evidence="2" id="KW-1185">Reference proteome</keyword>
<dbReference type="RefSeq" id="YP_009639586.1">
    <property type="nucleotide sequence ID" value="NC_042352.1"/>
</dbReference>
<accession>A0A2I6UH75</accession>
<evidence type="ECO:0000313" key="1">
    <source>
        <dbReference type="EMBL" id="AUO79329.1"/>
    </source>
</evidence>
<dbReference type="GeneID" id="40236383"/>